<proteinExistence type="predicted"/>
<dbReference type="RefSeq" id="WP_368007215.1">
    <property type="nucleotide sequence ID" value="NZ_JAMXFF010000021.1"/>
</dbReference>
<sequence length="224" mass="26060">MYKILKATCKDGHLVLNEKLSDEFEGKTFEVMVFKVQLGENHPDYARSLDSLASLYQAMGRLTDAEPFYLQAMEARKVQLGENHPDYARSLNSLASLYQAMGRLADAEPLYRQAMEIFKMQLGENHPDYASSLNNLAILMVAMKRPDEAFQLMQEENLIQTRMIGEISSISSDQQRREYMQQNSSQLEDNELAVKKQQFFDFVKQHSFNLPDDYQFNRDELYER</sequence>
<dbReference type="SMART" id="SM00028">
    <property type="entry name" value="TPR"/>
    <property type="match status" value="2"/>
</dbReference>
<keyword evidence="2" id="KW-0802">TPR repeat</keyword>
<keyword evidence="4" id="KW-1185">Reference proteome</keyword>
<dbReference type="Gene3D" id="1.25.40.10">
    <property type="entry name" value="Tetratricopeptide repeat domain"/>
    <property type="match status" value="1"/>
</dbReference>
<evidence type="ECO:0000313" key="3">
    <source>
        <dbReference type="EMBL" id="MCT7967647.1"/>
    </source>
</evidence>
<dbReference type="SUPFAM" id="SSF48452">
    <property type="entry name" value="TPR-like"/>
    <property type="match status" value="1"/>
</dbReference>
<name>A0ABT2MSE4_9CYAN</name>
<dbReference type="EMBL" id="JAMXFF010000021">
    <property type="protein sequence ID" value="MCT7967647.1"/>
    <property type="molecule type" value="Genomic_DNA"/>
</dbReference>
<dbReference type="InterPro" id="IPR019734">
    <property type="entry name" value="TPR_rpt"/>
</dbReference>
<protein>
    <submittedName>
        <fullName evidence="3">Tetratricopeptide repeat protein</fullName>
    </submittedName>
</protein>
<organism evidence="3 4">
    <name type="scientific">Laspinema palackyanum D2a</name>
    <dbReference type="NCBI Taxonomy" id="2953684"/>
    <lineage>
        <taxon>Bacteria</taxon>
        <taxon>Bacillati</taxon>
        <taxon>Cyanobacteriota</taxon>
        <taxon>Cyanophyceae</taxon>
        <taxon>Oscillatoriophycideae</taxon>
        <taxon>Oscillatoriales</taxon>
        <taxon>Laspinemataceae</taxon>
        <taxon>Laspinema</taxon>
        <taxon>Laspinema palackyanum</taxon>
    </lineage>
</organism>
<dbReference type="Pfam" id="PF13374">
    <property type="entry name" value="TPR_10"/>
    <property type="match status" value="1"/>
</dbReference>
<comment type="caution">
    <text evidence="3">The sequence shown here is derived from an EMBL/GenBank/DDBJ whole genome shotgun (WGS) entry which is preliminary data.</text>
</comment>
<dbReference type="Proteomes" id="UP001525890">
    <property type="component" value="Unassembled WGS sequence"/>
</dbReference>
<accession>A0ABT2MSE4</accession>
<evidence type="ECO:0000313" key="4">
    <source>
        <dbReference type="Proteomes" id="UP001525890"/>
    </source>
</evidence>
<dbReference type="PANTHER" id="PTHR45641:SF19">
    <property type="entry name" value="NEPHROCYSTIN-3"/>
    <property type="match status" value="1"/>
</dbReference>
<keyword evidence="1" id="KW-0677">Repeat</keyword>
<evidence type="ECO:0000256" key="2">
    <source>
        <dbReference type="ARBA" id="ARBA00022803"/>
    </source>
</evidence>
<dbReference type="PANTHER" id="PTHR45641">
    <property type="entry name" value="TETRATRICOPEPTIDE REPEAT PROTEIN (AFU_ORTHOLOGUE AFUA_6G03870)"/>
    <property type="match status" value="1"/>
</dbReference>
<reference evidence="3 4" key="1">
    <citation type="journal article" date="2022" name="Front. Microbiol.">
        <title>High genomic differentiation and limited gene flow indicate recent cryptic speciation within the genus Laspinema (cyanobacteria).</title>
        <authorList>
            <person name="Stanojkovic A."/>
            <person name="Skoupy S."/>
            <person name="Skaloud P."/>
            <person name="Dvorak P."/>
        </authorList>
    </citation>
    <scope>NUCLEOTIDE SEQUENCE [LARGE SCALE GENOMIC DNA]</scope>
    <source>
        <strain evidence="3 4">D2a</strain>
    </source>
</reference>
<gene>
    <name evidence="3" type="ORF">NG799_15000</name>
</gene>
<evidence type="ECO:0000256" key="1">
    <source>
        <dbReference type="ARBA" id="ARBA00022737"/>
    </source>
</evidence>
<dbReference type="InterPro" id="IPR011990">
    <property type="entry name" value="TPR-like_helical_dom_sf"/>
</dbReference>
<dbReference type="Pfam" id="PF13424">
    <property type="entry name" value="TPR_12"/>
    <property type="match status" value="1"/>
</dbReference>